<evidence type="ECO:0000313" key="2">
    <source>
        <dbReference type="EMBL" id="KEQ99904.1"/>
    </source>
</evidence>
<accession>A0A074YUQ9</accession>
<feature type="compositionally biased region" description="Acidic residues" evidence="1">
    <location>
        <begin position="45"/>
        <end position="78"/>
    </location>
</feature>
<reference evidence="2 3" key="1">
    <citation type="journal article" date="2014" name="BMC Genomics">
        <title>Genome sequencing of four Aureobasidium pullulans varieties: biotechnological potential, stress tolerance, and description of new species.</title>
        <authorList>
            <person name="Gostin Ar C."/>
            <person name="Ohm R.A."/>
            <person name="Kogej T."/>
            <person name="Sonjak S."/>
            <person name="Turk M."/>
            <person name="Zajc J."/>
            <person name="Zalar P."/>
            <person name="Grube M."/>
            <person name="Sun H."/>
            <person name="Han J."/>
            <person name="Sharma A."/>
            <person name="Chiniquy J."/>
            <person name="Ngan C.Y."/>
            <person name="Lipzen A."/>
            <person name="Barry K."/>
            <person name="Grigoriev I.V."/>
            <person name="Gunde-Cimerman N."/>
        </authorList>
    </citation>
    <scope>NUCLEOTIDE SEQUENCE [LARGE SCALE GENOMIC DNA]</scope>
    <source>
        <strain evidence="2 3">EXF-2481</strain>
    </source>
</reference>
<dbReference type="GeneID" id="25370741"/>
<protein>
    <submittedName>
        <fullName evidence="2">Uncharacterized protein</fullName>
    </submittedName>
</protein>
<gene>
    <name evidence="2" type="ORF">AUEXF2481DRAFT_696682</name>
</gene>
<proteinExistence type="predicted"/>
<feature type="compositionally biased region" description="Basic and acidic residues" evidence="1">
    <location>
        <begin position="1"/>
        <end position="27"/>
    </location>
</feature>
<dbReference type="EMBL" id="KL584750">
    <property type="protein sequence ID" value="KEQ99904.1"/>
    <property type="molecule type" value="Genomic_DNA"/>
</dbReference>
<evidence type="ECO:0000313" key="3">
    <source>
        <dbReference type="Proteomes" id="UP000030641"/>
    </source>
</evidence>
<name>A0A074YUQ9_AURSE</name>
<organism evidence="2 3">
    <name type="scientific">Aureobasidium subglaciale (strain EXF-2481)</name>
    <name type="common">Aureobasidium pullulans var. subglaciale</name>
    <dbReference type="NCBI Taxonomy" id="1043005"/>
    <lineage>
        <taxon>Eukaryota</taxon>
        <taxon>Fungi</taxon>
        <taxon>Dikarya</taxon>
        <taxon>Ascomycota</taxon>
        <taxon>Pezizomycotina</taxon>
        <taxon>Dothideomycetes</taxon>
        <taxon>Dothideomycetidae</taxon>
        <taxon>Dothideales</taxon>
        <taxon>Saccotheciaceae</taxon>
        <taxon>Aureobasidium</taxon>
    </lineage>
</organism>
<feature type="compositionally biased region" description="Basic residues" evidence="1">
    <location>
        <begin position="203"/>
        <end position="215"/>
    </location>
</feature>
<keyword evidence="3" id="KW-1185">Reference proteome</keyword>
<dbReference type="AlphaFoldDB" id="A0A074YUQ9"/>
<dbReference type="HOGENOM" id="CLU_1283022_0_0_1"/>
<feature type="region of interest" description="Disordered" evidence="1">
    <location>
        <begin position="1"/>
        <end position="136"/>
    </location>
</feature>
<sequence>MDGKFSAEDLFRIKKETEGQRQREREKRRIHSPKVTEKDNNAGDSEIEPDTDESSDSEDESDSDESSDLEGETDVEEDIPTKRVTHETILVNGKPVQKTNTLRHKATAGKNFQDERASCTESYTTTEHHNESDEDVSSHFNAAAKHAGTDYARTLDMHRILHEQALMSMPSNHIRDFMANTNKLMDGENHRNKSIQRSSSGAKKSHKKRTLGRGK</sequence>
<dbReference type="InParanoid" id="A0A074YUQ9"/>
<dbReference type="RefSeq" id="XP_013348490.1">
    <property type="nucleotide sequence ID" value="XM_013493036.1"/>
</dbReference>
<evidence type="ECO:0000256" key="1">
    <source>
        <dbReference type="SAM" id="MobiDB-lite"/>
    </source>
</evidence>
<feature type="region of interest" description="Disordered" evidence="1">
    <location>
        <begin position="183"/>
        <end position="215"/>
    </location>
</feature>
<dbReference type="Proteomes" id="UP000030641">
    <property type="component" value="Unassembled WGS sequence"/>
</dbReference>